<keyword evidence="4" id="KW-0812">Transmembrane</keyword>
<name>A0A6J2QTJ5_COTGO</name>
<dbReference type="GeneID" id="115017006"/>
<dbReference type="SMART" id="SM00192">
    <property type="entry name" value="LDLa"/>
    <property type="match status" value="10"/>
</dbReference>
<reference evidence="16" key="1">
    <citation type="submission" date="2025-08" db="UniProtKB">
        <authorList>
            <consortium name="RefSeq"/>
        </authorList>
    </citation>
    <scope>IDENTIFICATION</scope>
</reference>
<feature type="disulfide bond" evidence="12">
    <location>
        <begin position="22"/>
        <end position="40"/>
    </location>
</feature>
<dbReference type="InterPro" id="IPR000033">
    <property type="entry name" value="LDLR_classB_rpt"/>
</dbReference>
<feature type="domain" description="EGF-like" evidence="14">
    <location>
        <begin position="91"/>
        <end position="130"/>
    </location>
</feature>
<gene>
    <name evidence="16" type="primary">LOC115017006</name>
</gene>
<evidence type="ECO:0000256" key="1">
    <source>
        <dbReference type="ARBA" id="ARBA00004479"/>
    </source>
</evidence>
<dbReference type="PROSITE" id="PS00010">
    <property type="entry name" value="ASX_HYDROXYL"/>
    <property type="match status" value="1"/>
</dbReference>
<dbReference type="GO" id="GO:0006897">
    <property type="term" value="P:endocytosis"/>
    <property type="evidence" value="ECO:0007669"/>
    <property type="project" value="UniProtKB-KW"/>
</dbReference>
<evidence type="ECO:0000256" key="5">
    <source>
        <dbReference type="ARBA" id="ARBA00022737"/>
    </source>
</evidence>
<dbReference type="SMART" id="SM00179">
    <property type="entry name" value="EGF_CA"/>
    <property type="match status" value="2"/>
</dbReference>
<dbReference type="Gene3D" id="2.10.25.10">
    <property type="entry name" value="Laminin"/>
    <property type="match status" value="2"/>
</dbReference>
<dbReference type="InterPro" id="IPR023415">
    <property type="entry name" value="LDLR_class-A_CS"/>
</dbReference>
<comment type="caution">
    <text evidence="11">Lacks conserved residue(s) required for the propagation of feature annotation.</text>
</comment>
<keyword evidence="7" id="KW-0472">Membrane</keyword>
<keyword evidence="9" id="KW-0675">Receptor</keyword>
<evidence type="ECO:0000256" key="10">
    <source>
        <dbReference type="ARBA" id="ARBA00023180"/>
    </source>
</evidence>
<dbReference type="GO" id="GO:0043235">
    <property type="term" value="C:receptor complex"/>
    <property type="evidence" value="ECO:0007669"/>
    <property type="project" value="TreeGrafter"/>
</dbReference>
<feature type="compositionally biased region" description="Polar residues" evidence="13">
    <location>
        <begin position="820"/>
        <end position="842"/>
    </location>
</feature>
<evidence type="ECO:0000256" key="11">
    <source>
        <dbReference type="PROSITE-ProRule" id="PRU00076"/>
    </source>
</evidence>
<dbReference type="FunFam" id="2.10.25.10:FF:000009">
    <property type="entry name" value="Low-density lipoprotein receptor isoform 1"/>
    <property type="match status" value="1"/>
</dbReference>
<evidence type="ECO:0000256" key="2">
    <source>
        <dbReference type="ARBA" id="ARBA00022536"/>
    </source>
</evidence>
<dbReference type="SMART" id="SM00135">
    <property type="entry name" value="LY"/>
    <property type="match status" value="4"/>
</dbReference>
<dbReference type="InterPro" id="IPR000742">
    <property type="entry name" value="EGF"/>
</dbReference>
<dbReference type="InterPro" id="IPR036055">
    <property type="entry name" value="LDL_receptor-like_sf"/>
</dbReference>
<dbReference type="InParanoid" id="A0A6J2QTJ5"/>
<dbReference type="InterPro" id="IPR001881">
    <property type="entry name" value="EGF-like_Ca-bd_dom"/>
</dbReference>
<keyword evidence="3" id="KW-0254">Endocytosis</keyword>
<evidence type="ECO:0000256" key="9">
    <source>
        <dbReference type="ARBA" id="ARBA00023170"/>
    </source>
</evidence>
<dbReference type="SMART" id="SM00181">
    <property type="entry name" value="EGF"/>
    <property type="match status" value="3"/>
</dbReference>
<dbReference type="InterPro" id="IPR009030">
    <property type="entry name" value="Growth_fac_rcpt_cys_sf"/>
</dbReference>
<dbReference type="Pfam" id="PF00057">
    <property type="entry name" value="Ldl_recept_a"/>
    <property type="match status" value="6"/>
</dbReference>
<evidence type="ECO:0000313" key="15">
    <source>
        <dbReference type="Proteomes" id="UP000504630"/>
    </source>
</evidence>
<dbReference type="PROSITE" id="PS01209">
    <property type="entry name" value="LDLRA_1"/>
    <property type="match status" value="7"/>
</dbReference>
<dbReference type="OrthoDB" id="9990982at2759"/>
<dbReference type="Gene3D" id="2.120.10.30">
    <property type="entry name" value="TolB, C-terminal domain"/>
    <property type="match status" value="2"/>
</dbReference>
<evidence type="ECO:0000256" key="13">
    <source>
        <dbReference type="SAM" id="MobiDB-lite"/>
    </source>
</evidence>
<dbReference type="PROSITE" id="PS50068">
    <property type="entry name" value="LDLRA_2"/>
    <property type="match status" value="10"/>
</dbReference>
<dbReference type="GO" id="GO:0005886">
    <property type="term" value="C:plasma membrane"/>
    <property type="evidence" value="ECO:0007669"/>
    <property type="project" value="TreeGrafter"/>
</dbReference>
<protein>
    <submittedName>
        <fullName evidence="16">Low-density lipoprotein receptor-like</fullName>
    </submittedName>
</protein>
<feature type="disulfide bond" evidence="12">
    <location>
        <begin position="1059"/>
        <end position="1074"/>
    </location>
</feature>
<feature type="region of interest" description="Disordered" evidence="13">
    <location>
        <begin position="819"/>
        <end position="842"/>
    </location>
</feature>
<sequence length="1140" mass="126185">MTAWTTLMKKDCGLCDVDGMRCPEGKCLSAEERCDGIIHCSDGSDEPITCGRICSINNGGCSHVCVDEPWGALCTCPAGYKLSSIGTVCEDLDECAPPSAPCMHHCLNTVGSYYCHCREDFNMNGDSSCLAIGDATRLLIVQRSSIGLLDVKSQQFKVLHTPVPDLVALTFDVARGWYFWADNHGSIYKSDGQESRTVFNGEPGIKGLACDWLNGNLFWTNQKTESIYMQAADGRSYTTLLSKRNSPSELVLLPVESLMFWFSAGHGDRVTIEKSWMDGSERSTLTVLTAQSAHSLTADVAARRLYWISDFKKSIEMVKVDGTGRYSFTGLFNRRLALGLAVFESLFYWVDDKGLWQVPQNKPNQKQFIWKAALPIFAVYHALQQPQGSSACVKTPCQLCLLTKGNPVGFTCACPNSKALLPDGTCEYPRFVYATIANINLLEFRGKDYTEVQLFTTDDSILSFDLDWYRDLLYWANQTGHIQCTSLTQVKTELVPTPLPVCLIKVDQRRGDLYWVSCDQNSIGTTDSRYPQQLYHTAKEIQDLYLDWLRGVIIWQEEDRVLTMSMMGGKAKELLHLAEGVTGNIAFDIAANSLLWNSKSSGLTAMSLLQDKSHRAGRRWNISGSIIAAFEPFLLSHSDDVMTLWDRRDGSPIQDMTVRGRVFSVIVALKDVGTVPDTPVCTEPSVLCRHTSVCLSQDQLCDGKKDCPDGDDEDFCETKCPSKEDFKCKDRLSCISRNLVCDGRSHCGDGSDELNCRSETLPAARANVLRCRLGSKLCRDETECVLFSHVCDGERDCPDGSDEEGCDAADSATTILAEDVNSNDSPLPVETSTEPPTKPSCNSPSVLCPDSSLCINPTQFCDGRKDCPDGSDEDCVKRCPYKTDFRCKDQRSCVSKSLVCDGRSHCWDGSDELNCRSETLPAARANVLRCRLGSKLCRDETECVLFSHVCDGERDCPDGSDEEGCDAAEIVPTTATENVRLNESPLPITPITEPPTKPSCNSPSVLCPDSSLCINPTQFCDGRKDCPDGSDEDCVKRCPYKTDFRCKDRRSCVSKNLVCDGRSHCWDGSDELNCRSETLPAARANVLRCRLGSKLCRDETECVLFSHVCDGERDCPDGSDEEGCEDVNSNEFSFARRDIY</sequence>
<dbReference type="CDD" id="cd00054">
    <property type="entry name" value="EGF_CA"/>
    <property type="match status" value="1"/>
</dbReference>
<dbReference type="Pfam" id="PF14670">
    <property type="entry name" value="FXa_inhibition"/>
    <property type="match status" value="1"/>
</dbReference>
<evidence type="ECO:0000256" key="4">
    <source>
        <dbReference type="ARBA" id="ARBA00022692"/>
    </source>
</evidence>
<dbReference type="PANTHER" id="PTHR22722:SF14">
    <property type="entry name" value="MEGALIN, ISOFORM A"/>
    <property type="match status" value="1"/>
</dbReference>
<evidence type="ECO:0000256" key="8">
    <source>
        <dbReference type="ARBA" id="ARBA00023157"/>
    </source>
</evidence>
<dbReference type="InterPro" id="IPR051221">
    <property type="entry name" value="LDLR-related"/>
</dbReference>
<dbReference type="InterPro" id="IPR000152">
    <property type="entry name" value="EGF-type_Asp/Asn_hydroxyl_site"/>
</dbReference>
<dbReference type="RefSeq" id="XP_029301026.1">
    <property type="nucleotide sequence ID" value="XM_029445166.1"/>
</dbReference>
<dbReference type="PRINTS" id="PR00261">
    <property type="entry name" value="LDLRECEPTOR"/>
</dbReference>
<feature type="disulfide bond" evidence="12">
    <location>
        <begin position="15"/>
        <end position="27"/>
    </location>
</feature>
<dbReference type="InterPro" id="IPR011042">
    <property type="entry name" value="6-blade_b-propeller_TolB-like"/>
</dbReference>
<keyword evidence="15" id="KW-1185">Reference proteome</keyword>
<dbReference type="PROSITE" id="PS01187">
    <property type="entry name" value="EGF_CA"/>
    <property type="match status" value="1"/>
</dbReference>
<feature type="disulfide bond" evidence="12">
    <location>
        <begin position="1109"/>
        <end position="1124"/>
    </location>
</feature>
<dbReference type="SUPFAM" id="SSF57184">
    <property type="entry name" value="Growth factor receptor domain"/>
    <property type="match status" value="1"/>
</dbReference>
<dbReference type="Gene3D" id="4.10.400.10">
    <property type="entry name" value="Low-density Lipoprotein Receptor"/>
    <property type="match status" value="10"/>
</dbReference>
<keyword evidence="8 12" id="KW-1015">Disulfide bond</keyword>
<dbReference type="GO" id="GO:0005509">
    <property type="term" value="F:calcium ion binding"/>
    <property type="evidence" value="ECO:0007669"/>
    <property type="project" value="InterPro"/>
</dbReference>
<accession>A0A6J2QTJ5</accession>
<dbReference type="InterPro" id="IPR049883">
    <property type="entry name" value="NOTCH1_EGF-like"/>
</dbReference>
<keyword evidence="2 11" id="KW-0245">EGF-like domain</keyword>
<dbReference type="PANTHER" id="PTHR22722">
    <property type="entry name" value="LOW-DENSITY LIPOPROTEIN RECEPTOR-RELATED PROTEIN 2-RELATED"/>
    <property type="match status" value="1"/>
</dbReference>
<feature type="disulfide bond" evidence="12">
    <location>
        <begin position="900"/>
        <end position="915"/>
    </location>
</feature>
<keyword evidence="5" id="KW-0677">Repeat</keyword>
<feature type="disulfide bond" evidence="12">
    <location>
        <begin position="741"/>
        <end position="756"/>
    </location>
</feature>
<dbReference type="Pfam" id="PF07645">
    <property type="entry name" value="EGF_CA"/>
    <property type="match status" value="1"/>
</dbReference>
<dbReference type="InterPro" id="IPR018097">
    <property type="entry name" value="EGF_Ca-bd_CS"/>
</dbReference>
<feature type="disulfide bond" evidence="12">
    <location>
        <begin position="701"/>
        <end position="716"/>
    </location>
</feature>
<dbReference type="CDD" id="cd00112">
    <property type="entry name" value="LDLa"/>
    <property type="match status" value="10"/>
</dbReference>
<dbReference type="InterPro" id="IPR002172">
    <property type="entry name" value="LDrepeatLR_classA_rpt"/>
</dbReference>
<keyword evidence="10" id="KW-0325">Glycoprotein</keyword>
<dbReference type="AlphaFoldDB" id="A0A6J2QTJ5"/>
<evidence type="ECO:0000259" key="14">
    <source>
        <dbReference type="PROSITE" id="PS50026"/>
    </source>
</evidence>
<evidence type="ECO:0000313" key="16">
    <source>
        <dbReference type="RefSeq" id="XP_029301026.1"/>
    </source>
</evidence>
<keyword evidence="6" id="KW-1133">Transmembrane helix</keyword>
<dbReference type="SUPFAM" id="SSF57424">
    <property type="entry name" value="LDL receptor-like module"/>
    <property type="match status" value="10"/>
</dbReference>
<organism evidence="15 16">
    <name type="scientific">Cottoperca gobio</name>
    <name type="common">Frogmouth</name>
    <name type="synonym">Aphritis gobio</name>
    <dbReference type="NCBI Taxonomy" id="56716"/>
    <lineage>
        <taxon>Eukaryota</taxon>
        <taxon>Metazoa</taxon>
        <taxon>Chordata</taxon>
        <taxon>Craniata</taxon>
        <taxon>Vertebrata</taxon>
        <taxon>Euteleostomi</taxon>
        <taxon>Actinopterygii</taxon>
        <taxon>Neopterygii</taxon>
        <taxon>Teleostei</taxon>
        <taxon>Neoteleostei</taxon>
        <taxon>Acanthomorphata</taxon>
        <taxon>Eupercaria</taxon>
        <taxon>Perciformes</taxon>
        <taxon>Notothenioidei</taxon>
        <taxon>Bovichtidae</taxon>
        <taxon>Cottoperca</taxon>
    </lineage>
</organism>
<dbReference type="PROSITE" id="PS50026">
    <property type="entry name" value="EGF_3"/>
    <property type="match status" value="1"/>
</dbReference>
<evidence type="ECO:0000256" key="12">
    <source>
        <dbReference type="PROSITE-ProRule" id="PRU00124"/>
    </source>
</evidence>
<comment type="subcellular location">
    <subcellularLocation>
        <location evidence="1">Membrane</location>
        <topology evidence="1">Single-pass type I membrane protein</topology>
    </subcellularLocation>
</comment>
<dbReference type="Proteomes" id="UP000504630">
    <property type="component" value="Chromosome 12"/>
</dbReference>
<proteinExistence type="predicted"/>
<dbReference type="SUPFAM" id="SSF63825">
    <property type="entry name" value="YWTD domain"/>
    <property type="match status" value="2"/>
</dbReference>
<dbReference type="KEGG" id="cgob:115017006"/>
<evidence type="ECO:0000256" key="6">
    <source>
        <dbReference type="ARBA" id="ARBA00022989"/>
    </source>
</evidence>
<feature type="disulfide bond" evidence="12">
    <location>
        <begin position="950"/>
        <end position="965"/>
    </location>
</feature>
<evidence type="ECO:0000256" key="7">
    <source>
        <dbReference type="ARBA" id="ARBA00023136"/>
    </source>
</evidence>
<evidence type="ECO:0000256" key="3">
    <source>
        <dbReference type="ARBA" id="ARBA00022583"/>
    </source>
</evidence>
<feature type="disulfide bond" evidence="12">
    <location>
        <begin position="791"/>
        <end position="806"/>
    </location>
</feature>